<reference evidence="2" key="2">
    <citation type="submission" date="2005-03" db="EMBL/GenBank/DDBJ databases">
        <authorList>
            <consortium name="NIH - Xenopus Gene Collection (XGC) project"/>
        </authorList>
    </citation>
    <scope>NUCLEOTIDE SEQUENCE [LARGE SCALE MRNA]</scope>
    <source>
        <tissue evidence="2">Oocyte</tissue>
    </source>
</reference>
<feature type="compositionally biased region" description="Basic and acidic residues" evidence="1">
    <location>
        <begin position="137"/>
        <end position="149"/>
    </location>
</feature>
<dbReference type="PANTHER" id="PTHR34348:SF1">
    <property type="entry name" value="SURFEIT LOCUS PROTEIN 2"/>
    <property type="match status" value="1"/>
</dbReference>
<dbReference type="PANTHER" id="PTHR34348">
    <property type="entry name" value="SURFEIT LOCUS PROTEIN 2"/>
    <property type="match status" value="1"/>
</dbReference>
<dbReference type="Bgee" id="734367">
    <property type="expression patterns" value="Expressed in oocyte and 19 other cell types or tissues"/>
</dbReference>
<dbReference type="AGR" id="Xenbase:XB-GENE-17343866"/>
<feature type="region of interest" description="Disordered" evidence="1">
    <location>
        <begin position="130"/>
        <end position="236"/>
    </location>
</feature>
<organism evidence="2">
    <name type="scientific">Xenopus laevis</name>
    <name type="common">African clawed frog</name>
    <dbReference type="NCBI Taxonomy" id="8355"/>
    <lineage>
        <taxon>Eukaryota</taxon>
        <taxon>Metazoa</taxon>
        <taxon>Chordata</taxon>
        <taxon>Craniata</taxon>
        <taxon>Vertebrata</taxon>
        <taxon>Euteleostomi</taxon>
        <taxon>Amphibia</taxon>
        <taxon>Batrachia</taxon>
        <taxon>Anura</taxon>
        <taxon>Pipoidea</taxon>
        <taxon>Pipidae</taxon>
        <taxon>Xenopodinae</taxon>
        <taxon>Xenopus</taxon>
        <taxon>Xenopus</taxon>
    </lineage>
</organism>
<dbReference type="DNASU" id="734367"/>
<dbReference type="InterPro" id="IPR008833">
    <property type="entry name" value="Surf2"/>
</dbReference>
<keyword evidence="3" id="KW-1185">Reference proteome</keyword>
<dbReference type="Pfam" id="PF05477">
    <property type="entry name" value="SURF2"/>
    <property type="match status" value="1"/>
</dbReference>
<dbReference type="EMBL" id="BC092018">
    <property type="protein sequence ID" value="AAH92018.1"/>
    <property type="molecule type" value="mRNA"/>
</dbReference>
<feature type="compositionally biased region" description="Polar residues" evidence="1">
    <location>
        <begin position="203"/>
        <end position="213"/>
    </location>
</feature>
<dbReference type="CTD" id="734367"/>
<gene>
    <name evidence="4 5" type="primary">surf2.S</name>
    <name evidence="2" type="synonym">MGC84893</name>
    <name evidence="5" type="synonym">surf2</name>
</gene>
<feature type="compositionally biased region" description="Basic residues" evidence="1">
    <location>
        <begin position="216"/>
        <end position="236"/>
    </location>
</feature>
<evidence type="ECO:0000313" key="4">
    <source>
        <dbReference type="RefSeq" id="NP_001089317.1"/>
    </source>
</evidence>
<protein>
    <submittedName>
        <fullName evidence="2">MGC84893 protein</fullName>
    </submittedName>
    <submittedName>
        <fullName evidence="4">Uncharacterized protein LOC734367</fullName>
    </submittedName>
</protein>
<reference evidence="4" key="1">
    <citation type="journal article" date="2002" name="Dev. Dyn.">
        <title>Genetic and genomic tools for Xenopus research: The NIH Xenopus initiative.</title>
        <authorList>
            <person name="Klein S.L."/>
            <person name="Strausberg R.L."/>
            <person name="Wagner L."/>
            <person name="Pontius J."/>
            <person name="Clifton S.W."/>
            <person name="Richardson P."/>
        </authorList>
    </citation>
    <scope>NUCLEOTIDE SEQUENCE</scope>
</reference>
<evidence type="ECO:0000313" key="5">
    <source>
        <dbReference type="Xenbase" id="XB-GENE-17343866"/>
    </source>
</evidence>
<evidence type="ECO:0000256" key="1">
    <source>
        <dbReference type="SAM" id="MobiDB-lite"/>
    </source>
</evidence>
<evidence type="ECO:0000313" key="2">
    <source>
        <dbReference type="EMBL" id="AAH92018.1"/>
    </source>
</evidence>
<sequence>MDGLPEDVRLFLQQHPSLQLIAGNKVRCVLTGHELPCRLPELQSFTGGKKYQKLIRSSSSFDFSSYEPHIVPSTKNPKQLFCKLTLRHINRIPEHVQRHVQGKRYARALRRYEECKRQGLEFVPACLLNKSKPKHKSGSERPKVRRDDMWEPQDSDSEDSDSADSMSDLYPAQMFTQKNLEKEQADSFQLDSDEEEMEVKPPQNANKRQQRQNGPAKKKFKKQHRKSKHFKKSTTK</sequence>
<reference evidence="4" key="3">
    <citation type="submission" date="2025-04" db="UniProtKB">
        <authorList>
            <consortium name="RefSeq"/>
        </authorList>
    </citation>
    <scope>IDENTIFICATION</scope>
</reference>
<evidence type="ECO:0000313" key="3">
    <source>
        <dbReference type="Proteomes" id="UP000186698"/>
    </source>
</evidence>
<dbReference type="Proteomes" id="UP000186698">
    <property type="component" value="Chromosome 8S"/>
</dbReference>
<dbReference type="KEGG" id="xla:734367"/>
<name>Q58E97_XENLA</name>
<dbReference type="GeneID" id="734367"/>
<dbReference type="AlphaFoldDB" id="Q58E97"/>
<dbReference type="Xenbase" id="XB-GENE-17343866">
    <property type="gene designation" value="surf2.S"/>
</dbReference>
<accession>Q58E97</accession>
<proteinExistence type="evidence at transcript level"/>
<dbReference type="OrthoDB" id="127285at2759"/>
<dbReference type="RefSeq" id="NP_001089317.1">
    <property type="nucleotide sequence ID" value="NM_001095848.1"/>
</dbReference>
<feature type="compositionally biased region" description="Acidic residues" evidence="1">
    <location>
        <begin position="150"/>
        <end position="162"/>
    </location>
</feature>